<reference evidence="2" key="1">
    <citation type="submission" date="2022-11" db="EMBL/GenBank/DDBJ databases">
        <authorList>
            <person name="Kikuchi T."/>
        </authorList>
    </citation>
    <scope>NUCLEOTIDE SEQUENCE</scope>
    <source>
        <strain evidence="2">PS1010</strain>
    </source>
</reference>
<protein>
    <submittedName>
        <fullName evidence="2">Uncharacterized protein</fullName>
    </submittedName>
</protein>
<dbReference type="Pfam" id="PF05912">
    <property type="entry name" value="DUF870"/>
    <property type="match status" value="1"/>
</dbReference>
<feature type="compositionally biased region" description="Polar residues" evidence="1">
    <location>
        <begin position="1"/>
        <end position="16"/>
    </location>
</feature>
<accession>A0A9P1N166</accession>
<evidence type="ECO:0000313" key="2">
    <source>
        <dbReference type="EMBL" id="CAI5447700.1"/>
    </source>
</evidence>
<organism evidence="2 3">
    <name type="scientific">Caenorhabditis angaria</name>
    <dbReference type="NCBI Taxonomy" id="860376"/>
    <lineage>
        <taxon>Eukaryota</taxon>
        <taxon>Metazoa</taxon>
        <taxon>Ecdysozoa</taxon>
        <taxon>Nematoda</taxon>
        <taxon>Chromadorea</taxon>
        <taxon>Rhabditida</taxon>
        <taxon>Rhabditina</taxon>
        <taxon>Rhabditomorpha</taxon>
        <taxon>Rhabditoidea</taxon>
        <taxon>Rhabditidae</taxon>
        <taxon>Peloderinae</taxon>
        <taxon>Caenorhabditis</taxon>
    </lineage>
</organism>
<name>A0A9P1N166_9PELO</name>
<dbReference type="AlphaFoldDB" id="A0A9P1N166"/>
<proteinExistence type="predicted"/>
<dbReference type="InterPro" id="IPR008588">
    <property type="entry name" value="DUF870_CAE_spp"/>
</dbReference>
<comment type="caution">
    <text evidence="2">The sequence shown here is derived from an EMBL/GenBank/DDBJ whole genome shotgun (WGS) entry which is preliminary data.</text>
</comment>
<dbReference type="Proteomes" id="UP001152747">
    <property type="component" value="Unassembled WGS sequence"/>
</dbReference>
<evidence type="ECO:0000256" key="1">
    <source>
        <dbReference type="SAM" id="MobiDB-lite"/>
    </source>
</evidence>
<keyword evidence="3" id="KW-1185">Reference proteome</keyword>
<sequence>MLLTKNQTHLTLNGNQDGDEERSKGYEWIAHITHNCNSKAEIRTFDVFDRKQLDKIPLNQNTKISFSVDLTDFETRSLWPIILYEKI</sequence>
<feature type="region of interest" description="Disordered" evidence="1">
    <location>
        <begin position="1"/>
        <end position="21"/>
    </location>
</feature>
<gene>
    <name evidence="2" type="ORF">CAMP_LOCUS10337</name>
</gene>
<evidence type="ECO:0000313" key="3">
    <source>
        <dbReference type="Proteomes" id="UP001152747"/>
    </source>
</evidence>
<dbReference type="EMBL" id="CANHGI010000004">
    <property type="protein sequence ID" value="CAI5447700.1"/>
    <property type="molecule type" value="Genomic_DNA"/>
</dbReference>